<proteinExistence type="predicted"/>
<protein>
    <recommendedName>
        <fullName evidence="4">Lipoprotein</fullName>
    </recommendedName>
</protein>
<gene>
    <name evidence="2" type="ORF">GORHZ_137_00170</name>
</gene>
<evidence type="ECO:0000313" key="2">
    <source>
        <dbReference type="EMBL" id="GAB91577.1"/>
    </source>
</evidence>
<evidence type="ECO:0000256" key="1">
    <source>
        <dbReference type="SAM" id="SignalP"/>
    </source>
</evidence>
<dbReference type="PROSITE" id="PS51257">
    <property type="entry name" value="PROKAR_LIPOPROTEIN"/>
    <property type="match status" value="1"/>
</dbReference>
<evidence type="ECO:0008006" key="4">
    <source>
        <dbReference type="Google" id="ProtNLM"/>
    </source>
</evidence>
<sequence>MIRSFRTATAVVAVLGAGLLGVTACTSESSMTTATTSQSFVNNSIEPGTLDQIAAAVAGQNLALTGRRDATGELCGSTGCSAAVAFDQLTLLKFPSTGRAQIYAGKQEQSYQVLDLVIVFPDTMSAEERTKYSEAIRIAVR</sequence>
<organism evidence="2 3">
    <name type="scientific">Gordonia rhizosphera NBRC 16068</name>
    <dbReference type="NCBI Taxonomy" id="1108045"/>
    <lineage>
        <taxon>Bacteria</taxon>
        <taxon>Bacillati</taxon>
        <taxon>Actinomycetota</taxon>
        <taxon>Actinomycetes</taxon>
        <taxon>Mycobacteriales</taxon>
        <taxon>Gordoniaceae</taxon>
        <taxon>Gordonia</taxon>
    </lineage>
</organism>
<accession>K6WHE4</accession>
<dbReference type="OrthoDB" id="4374538at2"/>
<evidence type="ECO:0000313" key="3">
    <source>
        <dbReference type="Proteomes" id="UP000008363"/>
    </source>
</evidence>
<dbReference type="eggNOG" id="ENOG5031YDH">
    <property type="taxonomic scope" value="Bacteria"/>
</dbReference>
<feature type="chain" id="PRO_5039417335" description="Lipoprotein" evidence="1">
    <location>
        <begin position="25"/>
        <end position="141"/>
    </location>
</feature>
<keyword evidence="3" id="KW-1185">Reference proteome</keyword>
<feature type="signal peptide" evidence="1">
    <location>
        <begin position="1"/>
        <end position="24"/>
    </location>
</feature>
<comment type="caution">
    <text evidence="2">The sequence shown here is derived from an EMBL/GenBank/DDBJ whole genome shotgun (WGS) entry which is preliminary data.</text>
</comment>
<name>K6WHE4_9ACTN</name>
<dbReference type="Proteomes" id="UP000008363">
    <property type="component" value="Unassembled WGS sequence"/>
</dbReference>
<dbReference type="AlphaFoldDB" id="K6WHE4"/>
<reference evidence="2 3" key="1">
    <citation type="submission" date="2012-08" db="EMBL/GenBank/DDBJ databases">
        <title>Whole genome shotgun sequence of Gordonia rhizosphera NBRC 16068.</title>
        <authorList>
            <person name="Takarada H."/>
            <person name="Isaki S."/>
            <person name="Hosoyama A."/>
            <person name="Tsuchikane K."/>
            <person name="Katsumata H."/>
            <person name="Baba S."/>
            <person name="Ohji S."/>
            <person name="Yamazaki S."/>
            <person name="Fujita N."/>
        </authorList>
    </citation>
    <scope>NUCLEOTIDE SEQUENCE [LARGE SCALE GENOMIC DNA]</scope>
    <source>
        <strain evidence="2 3">NBRC 16068</strain>
    </source>
</reference>
<keyword evidence="1" id="KW-0732">Signal</keyword>
<dbReference type="STRING" id="1108045.GORHZ_137_00170"/>
<dbReference type="RefSeq" id="WP_006335181.1">
    <property type="nucleotide sequence ID" value="NZ_BAHC01000137.1"/>
</dbReference>
<dbReference type="EMBL" id="BAHC01000137">
    <property type="protein sequence ID" value="GAB91577.1"/>
    <property type="molecule type" value="Genomic_DNA"/>
</dbReference>